<dbReference type="SUPFAM" id="SSF47823">
    <property type="entry name" value="lambda integrase-like, N-terminal domain"/>
    <property type="match status" value="1"/>
</dbReference>
<gene>
    <name evidence="7" type="ORF">GFJ39_13310</name>
</gene>
<evidence type="ECO:0000256" key="4">
    <source>
        <dbReference type="PROSITE-ProRule" id="PRU01248"/>
    </source>
</evidence>
<feature type="domain" description="Core-binding (CB)" evidence="6">
    <location>
        <begin position="13"/>
        <end position="93"/>
    </location>
</feature>
<dbReference type="Pfam" id="PF00589">
    <property type="entry name" value="Phage_integrase"/>
    <property type="match status" value="1"/>
</dbReference>
<dbReference type="InterPro" id="IPR011010">
    <property type="entry name" value="DNA_brk_join_enz"/>
</dbReference>
<evidence type="ECO:0000313" key="8">
    <source>
        <dbReference type="Proteomes" id="UP000432209"/>
    </source>
</evidence>
<dbReference type="PANTHER" id="PTHR34605">
    <property type="entry name" value="PHAGE_INTEGRASE DOMAIN-CONTAINING PROTEIN"/>
    <property type="match status" value="1"/>
</dbReference>
<proteinExistence type="predicted"/>
<evidence type="ECO:0000256" key="3">
    <source>
        <dbReference type="ARBA" id="ARBA00023172"/>
    </source>
</evidence>
<dbReference type="AlphaFoldDB" id="A0A7X1VNT8"/>
<sequence>MTLQSLFPEPFPAVLQGASDRLLLAARSPATLRAYRTDWSAFVAWCRAQGVMALPAQPETVSAWIASRLEQGRKAATLTRGVAAVSCAHELAGFESFSRSRIVQDALRGMRRTLGTAPTRKAPATVDLLRRMLDVQPDTLIGWRNRALLALGFAGALRRSELVTLEVGDLVPQEGGALLTLRRSKTDPDGAGQTIGILNGSTIRALDQLAAWCEAAEVTSGRLLRSVDRHGRVGRSLSDRSVARIIKAAAEAVGLDPERFSGHSLRAGFITSGAEAGADALMIAETSRHQSLDVLRSYVRRASLLKTHAGHRFL</sequence>
<dbReference type="CDD" id="cd00799">
    <property type="entry name" value="INT_Cre_C"/>
    <property type="match status" value="1"/>
</dbReference>
<evidence type="ECO:0000256" key="1">
    <source>
        <dbReference type="ARBA" id="ARBA00022908"/>
    </source>
</evidence>
<evidence type="ECO:0000256" key="2">
    <source>
        <dbReference type="ARBA" id="ARBA00023125"/>
    </source>
</evidence>
<dbReference type="Proteomes" id="UP000432209">
    <property type="component" value="Unassembled WGS sequence"/>
</dbReference>
<dbReference type="GO" id="GO:0006310">
    <property type="term" value="P:DNA recombination"/>
    <property type="evidence" value="ECO:0007669"/>
    <property type="project" value="UniProtKB-KW"/>
</dbReference>
<dbReference type="EMBL" id="WIPH01000061">
    <property type="protein sequence ID" value="MQS00139.1"/>
    <property type="molecule type" value="Genomic_DNA"/>
</dbReference>
<evidence type="ECO:0000259" key="5">
    <source>
        <dbReference type="PROSITE" id="PS51898"/>
    </source>
</evidence>
<protein>
    <submittedName>
        <fullName evidence="7">Tyrosine-type recombinase/integrase</fullName>
    </submittedName>
</protein>
<dbReference type="PROSITE" id="PS51900">
    <property type="entry name" value="CB"/>
    <property type="match status" value="1"/>
</dbReference>
<dbReference type="InterPro" id="IPR052925">
    <property type="entry name" value="Phage_Integrase-like_Recomb"/>
</dbReference>
<reference evidence="7 8" key="1">
    <citation type="submission" date="2019-10" db="EMBL/GenBank/DDBJ databases">
        <title>Gluconobacter aidae sp. nov., a novel species of acetic acid bacteria isolated in Thailand.</title>
        <authorList>
            <person name="Yukphan P."/>
            <person name="Charoenyingcharoen P."/>
            <person name="Malimas S."/>
            <person name="Muramatsu Y."/>
            <person name="Nakagawa Y."/>
            <person name="Tanasupawat S."/>
            <person name="Yamada Y."/>
        </authorList>
    </citation>
    <scope>NUCLEOTIDE SEQUENCE [LARGE SCALE GENOMIC DNA]</scope>
    <source>
        <strain evidence="7 8">AC10</strain>
    </source>
</reference>
<dbReference type="InterPro" id="IPR004107">
    <property type="entry name" value="Integrase_SAM-like_N"/>
</dbReference>
<dbReference type="SUPFAM" id="SSF56349">
    <property type="entry name" value="DNA breaking-rejoining enzymes"/>
    <property type="match status" value="1"/>
</dbReference>
<dbReference type="Gene3D" id="1.10.443.10">
    <property type="entry name" value="Intergrase catalytic core"/>
    <property type="match status" value="1"/>
</dbReference>
<evidence type="ECO:0000259" key="6">
    <source>
        <dbReference type="PROSITE" id="PS51900"/>
    </source>
</evidence>
<accession>A0A7X1VNT8</accession>
<organism evidence="7 8">
    <name type="scientific">Gluconobacter aidae</name>
    <dbReference type="NCBI Taxonomy" id="2662454"/>
    <lineage>
        <taxon>Bacteria</taxon>
        <taxon>Pseudomonadati</taxon>
        <taxon>Pseudomonadota</taxon>
        <taxon>Alphaproteobacteria</taxon>
        <taxon>Acetobacterales</taxon>
        <taxon>Acetobacteraceae</taxon>
        <taxon>Gluconobacter</taxon>
    </lineage>
</organism>
<keyword evidence="3" id="KW-0233">DNA recombination</keyword>
<dbReference type="InterPro" id="IPR010998">
    <property type="entry name" value="Integrase_recombinase_N"/>
</dbReference>
<dbReference type="GO" id="GO:0015074">
    <property type="term" value="P:DNA integration"/>
    <property type="evidence" value="ECO:0007669"/>
    <property type="project" value="UniProtKB-KW"/>
</dbReference>
<dbReference type="InterPro" id="IPR013762">
    <property type="entry name" value="Integrase-like_cat_sf"/>
</dbReference>
<keyword evidence="2 4" id="KW-0238">DNA-binding</keyword>
<dbReference type="InterPro" id="IPR044068">
    <property type="entry name" value="CB"/>
</dbReference>
<dbReference type="Pfam" id="PF02899">
    <property type="entry name" value="Phage_int_SAM_1"/>
    <property type="match status" value="1"/>
</dbReference>
<dbReference type="PROSITE" id="PS51898">
    <property type="entry name" value="TYR_RECOMBINASE"/>
    <property type="match status" value="1"/>
</dbReference>
<comment type="caution">
    <text evidence="7">The sequence shown here is derived from an EMBL/GenBank/DDBJ whole genome shotgun (WGS) entry which is preliminary data.</text>
</comment>
<dbReference type="InterPro" id="IPR002104">
    <property type="entry name" value="Integrase_catalytic"/>
</dbReference>
<dbReference type="RefSeq" id="WP_153431855.1">
    <property type="nucleotide sequence ID" value="NZ_WIPH01000061.1"/>
</dbReference>
<name>A0A7X1VNT8_9PROT</name>
<dbReference type="Gene3D" id="1.10.150.130">
    <property type="match status" value="1"/>
</dbReference>
<dbReference type="PANTHER" id="PTHR34605:SF3">
    <property type="entry name" value="P CELL-TYPE AGGLUTINATION PROTEIN MAP4-LIKE-RELATED"/>
    <property type="match status" value="1"/>
</dbReference>
<dbReference type="GO" id="GO:0003677">
    <property type="term" value="F:DNA binding"/>
    <property type="evidence" value="ECO:0007669"/>
    <property type="project" value="UniProtKB-UniRule"/>
</dbReference>
<keyword evidence="1" id="KW-0229">DNA integration</keyword>
<evidence type="ECO:0000313" key="7">
    <source>
        <dbReference type="EMBL" id="MQS00139.1"/>
    </source>
</evidence>
<feature type="domain" description="Tyr recombinase" evidence="5">
    <location>
        <begin position="119"/>
        <end position="312"/>
    </location>
</feature>
<keyword evidence="8" id="KW-1185">Reference proteome</keyword>